<accession>A0ABT4VGP7</accession>
<evidence type="ECO:0000259" key="1">
    <source>
        <dbReference type="Pfam" id="PF08818"/>
    </source>
</evidence>
<keyword evidence="3" id="KW-1185">Reference proteome</keyword>
<dbReference type="EMBL" id="JAPJZH010000001">
    <property type="protein sequence ID" value="MDA4843774.1"/>
    <property type="molecule type" value="Genomic_DNA"/>
</dbReference>
<protein>
    <submittedName>
        <fullName evidence="2">DUF1801 domain-containing protein</fullName>
    </submittedName>
</protein>
<sequence>MLALRELVFDAARQTPGVGTVEETLKWGEPSYLTHHPKSGSTIRMDWKPDRPDHCSIFFHCQTNLIATCSELYPDQFEFEGNRRMSFVAKDPPQSDVIRHCLALALTYHQRKKTDRRAG</sequence>
<feature type="domain" description="YdhG-like" evidence="1">
    <location>
        <begin position="2"/>
        <end position="105"/>
    </location>
</feature>
<dbReference type="Pfam" id="PF08818">
    <property type="entry name" value="DUF1801"/>
    <property type="match status" value="1"/>
</dbReference>
<dbReference type="SUPFAM" id="SSF159888">
    <property type="entry name" value="YdhG-like"/>
    <property type="match status" value="1"/>
</dbReference>
<name>A0ABT4VGP7_9HYPH</name>
<proteinExistence type="predicted"/>
<evidence type="ECO:0000313" key="3">
    <source>
        <dbReference type="Proteomes" id="UP001148313"/>
    </source>
</evidence>
<organism evidence="2 3">
    <name type="scientific">Hoeflea poritis</name>
    <dbReference type="NCBI Taxonomy" id="2993659"/>
    <lineage>
        <taxon>Bacteria</taxon>
        <taxon>Pseudomonadati</taxon>
        <taxon>Pseudomonadota</taxon>
        <taxon>Alphaproteobacteria</taxon>
        <taxon>Hyphomicrobiales</taxon>
        <taxon>Rhizobiaceae</taxon>
        <taxon>Hoeflea</taxon>
    </lineage>
</organism>
<dbReference type="Proteomes" id="UP001148313">
    <property type="component" value="Unassembled WGS sequence"/>
</dbReference>
<comment type="caution">
    <text evidence="2">The sequence shown here is derived from an EMBL/GenBank/DDBJ whole genome shotgun (WGS) entry which is preliminary data.</text>
</comment>
<reference evidence="2" key="1">
    <citation type="submission" date="2022-11" db="EMBL/GenBank/DDBJ databases">
        <title>Hoeflea poritis sp. nov., isolated from scleractinian coral Porites lutea.</title>
        <authorList>
            <person name="Zhang G."/>
            <person name="Wei Q."/>
            <person name="Cai L."/>
        </authorList>
    </citation>
    <scope>NUCLEOTIDE SEQUENCE</scope>
    <source>
        <strain evidence="2">E7-10</strain>
    </source>
</reference>
<dbReference type="InterPro" id="IPR014922">
    <property type="entry name" value="YdhG-like"/>
</dbReference>
<gene>
    <name evidence="2" type="ORF">OOZ53_00335</name>
</gene>
<evidence type="ECO:0000313" key="2">
    <source>
        <dbReference type="EMBL" id="MDA4843774.1"/>
    </source>
</evidence>